<dbReference type="PROSITE" id="PS00934">
    <property type="entry name" value="GLYOXALASE_I_1"/>
    <property type="match status" value="1"/>
</dbReference>
<dbReference type="InterPro" id="IPR037523">
    <property type="entry name" value="VOC_core"/>
</dbReference>
<sequence>MKLAHTMIRVRDLDRSLDFYSSFLGLHEVRRKDLGDAILVFLADADRHHFIELTFNKDGRDYVMGSQFGHLAFFTENLDAVIEQVESVGWDYRGSRPETGSKYI</sequence>
<dbReference type="GO" id="GO:0005737">
    <property type="term" value="C:cytoplasm"/>
    <property type="evidence" value="ECO:0007669"/>
    <property type="project" value="TreeGrafter"/>
</dbReference>
<dbReference type="InterPro" id="IPR004360">
    <property type="entry name" value="Glyas_Fos-R_dOase_dom"/>
</dbReference>
<dbReference type="PANTHER" id="PTHR46036:SF5">
    <property type="entry name" value="LACTOYLGLUTATHIONE LYASE"/>
    <property type="match status" value="1"/>
</dbReference>
<dbReference type="PANTHER" id="PTHR46036">
    <property type="entry name" value="LACTOYLGLUTATHIONE LYASE"/>
    <property type="match status" value="1"/>
</dbReference>
<organism evidence="3">
    <name type="scientific">marine metagenome</name>
    <dbReference type="NCBI Taxonomy" id="408172"/>
    <lineage>
        <taxon>unclassified sequences</taxon>
        <taxon>metagenomes</taxon>
        <taxon>ecological metagenomes</taxon>
    </lineage>
</organism>
<feature type="non-terminal residue" evidence="3">
    <location>
        <position position="104"/>
    </location>
</feature>
<dbReference type="PROSITE" id="PS51819">
    <property type="entry name" value="VOC"/>
    <property type="match status" value="1"/>
</dbReference>
<dbReference type="Pfam" id="PF00903">
    <property type="entry name" value="Glyoxalase"/>
    <property type="match status" value="1"/>
</dbReference>
<evidence type="ECO:0000259" key="2">
    <source>
        <dbReference type="PROSITE" id="PS51819"/>
    </source>
</evidence>
<dbReference type="GO" id="GO:0004462">
    <property type="term" value="F:lactoylglutathione lyase activity"/>
    <property type="evidence" value="ECO:0007669"/>
    <property type="project" value="InterPro"/>
</dbReference>
<dbReference type="InterPro" id="IPR029068">
    <property type="entry name" value="Glyas_Bleomycin-R_OHBP_Dase"/>
</dbReference>
<reference evidence="3" key="1">
    <citation type="submission" date="2018-05" db="EMBL/GenBank/DDBJ databases">
        <authorList>
            <person name="Lanie J.A."/>
            <person name="Ng W.-L."/>
            <person name="Kazmierczak K.M."/>
            <person name="Andrzejewski T.M."/>
            <person name="Davidsen T.M."/>
            <person name="Wayne K.J."/>
            <person name="Tettelin H."/>
            <person name="Glass J.I."/>
            <person name="Rusch D."/>
            <person name="Podicherti R."/>
            <person name="Tsui H.-C.T."/>
            <person name="Winkler M.E."/>
        </authorList>
    </citation>
    <scope>NUCLEOTIDE SEQUENCE</scope>
</reference>
<dbReference type="SUPFAM" id="SSF54593">
    <property type="entry name" value="Glyoxalase/Bleomycin resistance protein/Dihydroxybiphenyl dioxygenase"/>
    <property type="match status" value="1"/>
</dbReference>
<dbReference type="GO" id="GO:0019243">
    <property type="term" value="P:methylglyoxal catabolic process to D-lactate via S-lactoyl-glutathione"/>
    <property type="evidence" value="ECO:0007669"/>
    <property type="project" value="TreeGrafter"/>
</dbReference>
<dbReference type="Gene3D" id="3.10.180.10">
    <property type="entry name" value="2,3-Dihydroxybiphenyl 1,2-Dioxygenase, domain 1"/>
    <property type="match status" value="1"/>
</dbReference>
<dbReference type="GO" id="GO:0046872">
    <property type="term" value="F:metal ion binding"/>
    <property type="evidence" value="ECO:0007669"/>
    <property type="project" value="UniProtKB-KW"/>
</dbReference>
<proteinExistence type="predicted"/>
<dbReference type="EMBL" id="UINC01017052">
    <property type="protein sequence ID" value="SVA70505.1"/>
    <property type="molecule type" value="Genomic_DNA"/>
</dbReference>
<gene>
    <name evidence="3" type="ORF">METZ01_LOCUS123359</name>
</gene>
<feature type="domain" description="VOC" evidence="2">
    <location>
        <begin position="2"/>
        <end position="104"/>
    </location>
</feature>
<accession>A0A381Y0M9</accession>
<evidence type="ECO:0000256" key="1">
    <source>
        <dbReference type="ARBA" id="ARBA00022723"/>
    </source>
</evidence>
<dbReference type="InterPro" id="IPR018146">
    <property type="entry name" value="Glyoxalase_1_CS"/>
</dbReference>
<protein>
    <recommendedName>
        <fullName evidence="2">VOC domain-containing protein</fullName>
    </recommendedName>
</protein>
<name>A0A381Y0M9_9ZZZZ</name>
<evidence type="ECO:0000313" key="3">
    <source>
        <dbReference type="EMBL" id="SVA70505.1"/>
    </source>
</evidence>
<keyword evidence="1" id="KW-0479">Metal-binding</keyword>
<dbReference type="AlphaFoldDB" id="A0A381Y0M9"/>